<name>A0ABP8X545_9ACTN</name>
<protein>
    <recommendedName>
        <fullName evidence="1">TY-Chap N-terminal domain-containing protein</fullName>
    </recommendedName>
</protein>
<dbReference type="Proteomes" id="UP001500621">
    <property type="component" value="Unassembled WGS sequence"/>
</dbReference>
<evidence type="ECO:0000313" key="2">
    <source>
        <dbReference type="EMBL" id="GAA4699424.1"/>
    </source>
</evidence>
<organism evidence="2 3">
    <name type="scientific">Nocardioides nanhaiensis</name>
    <dbReference type="NCBI Taxonomy" id="1476871"/>
    <lineage>
        <taxon>Bacteria</taxon>
        <taxon>Bacillati</taxon>
        <taxon>Actinomycetota</taxon>
        <taxon>Actinomycetes</taxon>
        <taxon>Propionibacteriales</taxon>
        <taxon>Nocardioidaceae</taxon>
        <taxon>Nocardioides</taxon>
    </lineage>
</organism>
<keyword evidence="3" id="KW-1185">Reference proteome</keyword>
<proteinExistence type="predicted"/>
<feature type="domain" description="TY-Chap N-terminal" evidence="1">
    <location>
        <begin position="4"/>
        <end position="125"/>
    </location>
</feature>
<reference evidence="3" key="1">
    <citation type="journal article" date="2019" name="Int. J. Syst. Evol. Microbiol.">
        <title>The Global Catalogue of Microorganisms (GCM) 10K type strain sequencing project: providing services to taxonomists for standard genome sequencing and annotation.</title>
        <authorList>
            <consortium name="The Broad Institute Genomics Platform"/>
            <consortium name="The Broad Institute Genome Sequencing Center for Infectious Disease"/>
            <person name="Wu L."/>
            <person name="Ma J."/>
        </authorList>
    </citation>
    <scope>NUCLEOTIDE SEQUENCE [LARGE SCALE GENOMIC DNA]</scope>
    <source>
        <strain evidence="3">JCM 18127</strain>
    </source>
</reference>
<dbReference type="Pfam" id="PF22552">
    <property type="entry name" value="TY-Chap3"/>
    <property type="match status" value="1"/>
</dbReference>
<gene>
    <name evidence="2" type="ORF">GCM10023226_42770</name>
</gene>
<dbReference type="InterPro" id="IPR054344">
    <property type="entry name" value="TY-Chap_N"/>
</dbReference>
<dbReference type="RefSeq" id="WP_345272393.1">
    <property type="nucleotide sequence ID" value="NZ_BAABIM010000005.1"/>
</dbReference>
<dbReference type="EMBL" id="BAABIM010000005">
    <property type="protein sequence ID" value="GAA4699424.1"/>
    <property type="molecule type" value="Genomic_DNA"/>
</dbReference>
<sequence length="140" mass="15876">MRGTWEDLNRRLTGAMLALDLDDALVVGERVEPPRRRLIGARPPAPPRRFVQVTAARSVLIGECVGSTSFGGDWPMDAEQEATLEKQGWERPWSEEYRTYQREAALAQAPRLALACVRALQVLGCEMEQLEVELRREEQE</sequence>
<comment type="caution">
    <text evidence="2">The sequence shown here is derived from an EMBL/GenBank/DDBJ whole genome shotgun (WGS) entry which is preliminary data.</text>
</comment>
<evidence type="ECO:0000313" key="3">
    <source>
        <dbReference type="Proteomes" id="UP001500621"/>
    </source>
</evidence>
<accession>A0ABP8X545</accession>
<evidence type="ECO:0000259" key="1">
    <source>
        <dbReference type="Pfam" id="PF22552"/>
    </source>
</evidence>